<evidence type="ECO:0000259" key="3">
    <source>
        <dbReference type="Pfam" id="PF00107"/>
    </source>
</evidence>
<evidence type="ECO:0000313" key="5">
    <source>
        <dbReference type="Proteomes" id="UP000245207"/>
    </source>
</evidence>
<dbReference type="Gene3D" id="3.40.50.720">
    <property type="entry name" value="NAD(P)-binding Rossmann-like Domain"/>
    <property type="match status" value="1"/>
</dbReference>
<accession>A0A2U1MJJ5</accession>
<dbReference type="Proteomes" id="UP000245207">
    <property type="component" value="Unassembled WGS sequence"/>
</dbReference>
<dbReference type="AlphaFoldDB" id="A0A2U1MJJ5"/>
<dbReference type="InterPro" id="IPR036291">
    <property type="entry name" value="NAD(P)-bd_dom_sf"/>
</dbReference>
<dbReference type="SUPFAM" id="SSF51735">
    <property type="entry name" value="NAD(P)-binding Rossmann-fold domains"/>
    <property type="match status" value="1"/>
</dbReference>
<keyword evidence="1" id="KW-0521">NADP</keyword>
<dbReference type="OrthoDB" id="3509362at2759"/>
<dbReference type="GO" id="GO:0070402">
    <property type="term" value="F:NADPH binding"/>
    <property type="evidence" value="ECO:0007669"/>
    <property type="project" value="TreeGrafter"/>
</dbReference>
<evidence type="ECO:0000256" key="1">
    <source>
        <dbReference type="ARBA" id="ARBA00022857"/>
    </source>
</evidence>
<dbReference type="GO" id="GO:0005829">
    <property type="term" value="C:cytosol"/>
    <property type="evidence" value="ECO:0007669"/>
    <property type="project" value="TreeGrafter"/>
</dbReference>
<proteinExistence type="predicted"/>
<protein>
    <submittedName>
        <fullName evidence="4">GroES-like zinc-binding alcohol dehydrogenase family protein</fullName>
    </submittedName>
</protein>
<dbReference type="STRING" id="35608.A0A2U1MJJ5"/>
<dbReference type="InterPro" id="IPR013149">
    <property type="entry name" value="ADH-like_C"/>
</dbReference>
<dbReference type="GO" id="GO:0035925">
    <property type="term" value="F:mRNA 3'-UTR AU-rich region binding"/>
    <property type="evidence" value="ECO:0007669"/>
    <property type="project" value="TreeGrafter"/>
</dbReference>
<organism evidence="4 5">
    <name type="scientific">Artemisia annua</name>
    <name type="common">Sweet wormwood</name>
    <dbReference type="NCBI Taxonomy" id="35608"/>
    <lineage>
        <taxon>Eukaryota</taxon>
        <taxon>Viridiplantae</taxon>
        <taxon>Streptophyta</taxon>
        <taxon>Embryophyta</taxon>
        <taxon>Tracheophyta</taxon>
        <taxon>Spermatophyta</taxon>
        <taxon>Magnoliopsida</taxon>
        <taxon>eudicotyledons</taxon>
        <taxon>Gunneridae</taxon>
        <taxon>Pentapetalae</taxon>
        <taxon>asterids</taxon>
        <taxon>campanulids</taxon>
        <taxon>Asterales</taxon>
        <taxon>Asteraceae</taxon>
        <taxon>Asteroideae</taxon>
        <taxon>Anthemideae</taxon>
        <taxon>Artemisiinae</taxon>
        <taxon>Artemisia</taxon>
    </lineage>
</organism>
<gene>
    <name evidence="4" type="ORF">CTI12_AA168120</name>
</gene>
<keyword evidence="2" id="KW-0560">Oxidoreductase</keyword>
<evidence type="ECO:0000256" key="2">
    <source>
        <dbReference type="ARBA" id="ARBA00023002"/>
    </source>
</evidence>
<dbReference type="GO" id="GO:0003960">
    <property type="term" value="F:quinone reductase (NADPH) activity"/>
    <property type="evidence" value="ECO:0007669"/>
    <property type="project" value="TreeGrafter"/>
</dbReference>
<keyword evidence="5" id="KW-1185">Reference proteome</keyword>
<dbReference type="PANTHER" id="PTHR48106">
    <property type="entry name" value="QUINONE OXIDOREDUCTASE PIG3-RELATED"/>
    <property type="match status" value="1"/>
</dbReference>
<dbReference type="Pfam" id="PF00107">
    <property type="entry name" value="ADH_zinc_N"/>
    <property type="match status" value="1"/>
</dbReference>
<comment type="caution">
    <text evidence="4">The sequence shown here is derived from an EMBL/GenBank/DDBJ whole genome shotgun (WGS) entry which is preliminary data.</text>
</comment>
<dbReference type="EMBL" id="PKPP01005104">
    <property type="protein sequence ID" value="PWA61427.1"/>
    <property type="molecule type" value="Genomic_DNA"/>
</dbReference>
<reference evidence="4 5" key="1">
    <citation type="journal article" date="2018" name="Mol. Plant">
        <title>The genome of Artemisia annua provides insight into the evolution of Asteraceae family and artemisinin biosynthesis.</title>
        <authorList>
            <person name="Shen Q."/>
            <person name="Zhang L."/>
            <person name="Liao Z."/>
            <person name="Wang S."/>
            <person name="Yan T."/>
            <person name="Shi P."/>
            <person name="Liu M."/>
            <person name="Fu X."/>
            <person name="Pan Q."/>
            <person name="Wang Y."/>
            <person name="Lv Z."/>
            <person name="Lu X."/>
            <person name="Zhang F."/>
            <person name="Jiang W."/>
            <person name="Ma Y."/>
            <person name="Chen M."/>
            <person name="Hao X."/>
            <person name="Li L."/>
            <person name="Tang Y."/>
            <person name="Lv G."/>
            <person name="Zhou Y."/>
            <person name="Sun X."/>
            <person name="Brodelius P.E."/>
            <person name="Rose J.K.C."/>
            <person name="Tang K."/>
        </authorList>
    </citation>
    <scope>NUCLEOTIDE SEQUENCE [LARGE SCALE GENOMIC DNA]</scope>
    <source>
        <strain evidence="5">cv. Huhao1</strain>
        <tissue evidence="4">Leaf</tissue>
    </source>
</reference>
<sequence>MGYRAVNDLPKGLVLHDILEGAATSNPIEKVCYRVVNDLPKGLVLHDILEGAATSNPIEKVWSNKQVERGHTILVHAAAGGTGSLLCQWANSLGGIVIGTVSTKEKAAEDKEDGCHHVIVTKEENFAERVTKITSGKGVDVVYDSVEKDTFELFQGSLVCLKIRGLLECNVGGEVDCRERKFGGGECGLKISLLHPTLGFSRNSVTTGWTVGVVKLALENDSNGSILSSGISSFTFNLCTEKLFDVLKPMLGFQGPGTSVDAQHQLFEAQQHQVVDVAREKENVQEF</sequence>
<dbReference type="PANTHER" id="PTHR48106:SF13">
    <property type="entry name" value="QUINONE OXIDOREDUCTASE-RELATED"/>
    <property type="match status" value="1"/>
</dbReference>
<name>A0A2U1MJJ5_ARTAN</name>
<feature type="domain" description="Alcohol dehydrogenase-like C-terminal" evidence="3">
    <location>
        <begin position="81"/>
        <end position="152"/>
    </location>
</feature>
<evidence type="ECO:0000313" key="4">
    <source>
        <dbReference type="EMBL" id="PWA61427.1"/>
    </source>
</evidence>